<feature type="region of interest" description="Disordered" evidence="1">
    <location>
        <begin position="290"/>
        <end position="309"/>
    </location>
</feature>
<dbReference type="PANTHER" id="PTHR14418:SF5">
    <property type="entry name" value="CONDENSIN COMPLEX SUBUNIT 3"/>
    <property type="match status" value="1"/>
</dbReference>
<evidence type="ECO:0000313" key="3">
    <source>
        <dbReference type="Proteomes" id="UP000078200"/>
    </source>
</evidence>
<sequence length="782" mass="89156">MQEPKIIEKIINPKQLNSAVQNKSGKKYQKPSTPREAHLTGDEARGNDEEKDNASEKDSIVAGENASNNSIRYSQDVDSSSQQKPGRKIQKSLVPLEVSDALRSKDQDNGGGKENAEVDSSSQHKPERKSRKSLGPEEVSDALRNKHHDNGKGRENTRKKVGASEREQREKSSPEENVRLTRSRKITKENNVEKDKQDNSKKNKRDFEATRDNEADKEVQQIFENAPQRLRHMANRINIDECDSIVISSDEELNTSEIIPPSPEAISSTSVLRVHTRKLRVNLCQSKGNTTDLSTARSNTRTPLRSGRKRVLRTSPRLLVAASSAIMRSPPRKQQRTEIALKKSTVMRTQTKESVTKVSSLPISLRRKESIKDICGGPTTSRQKQKDNIDGTSPKRKPAMLTRSASKKLVTRKCRLPLRRVSIRTSRQSLTKGSHIPVSAQFGAKRTQAATSASEKLSNNNNIQATLDDPICDSIMEYMVGRCVDVSPNVRVQAILAMQRLQVPDNPDDAVLRIYQYHLCSDPSPRVRQTVITCMGRNYHTIPYILDRLSDIDEKVRRHTYLHMSSYPVRSYKVSQRLTLLEQGLNDRSDCVRKVVTNIMLQQWIESYQKNLVALIEALKLDSSPAEIDRFRKISRQALKNIFKRQENADLVSCLVLETEGEFYRCVPHEKLTMEMTLYWQCLVEYFQADMAEELDLILPELSTFCAYVETYCQTQKDEMDKFELMEFQYKLLSLVEILYSFDLEDEIGRGNLQKLLAKLVTNFNLNEKVIEVMIRCSENLL</sequence>
<dbReference type="InterPro" id="IPR016024">
    <property type="entry name" value="ARM-type_fold"/>
</dbReference>
<protein>
    <submittedName>
        <fullName evidence="2">Uncharacterized protein</fullName>
    </submittedName>
</protein>
<dbReference type="VEuPathDB" id="VectorBase:GAUT034795"/>
<feature type="compositionally biased region" description="Basic and acidic residues" evidence="1">
    <location>
        <begin position="186"/>
        <end position="218"/>
    </location>
</feature>
<feature type="compositionally biased region" description="Polar residues" evidence="1">
    <location>
        <begin position="65"/>
        <end position="84"/>
    </location>
</feature>
<evidence type="ECO:0000313" key="2">
    <source>
        <dbReference type="EnsemblMetazoa" id="GAUT034795-PA"/>
    </source>
</evidence>
<dbReference type="Proteomes" id="UP000078200">
    <property type="component" value="Unassembled WGS sequence"/>
</dbReference>
<feature type="region of interest" description="Disordered" evidence="1">
    <location>
        <begin position="371"/>
        <end position="401"/>
    </location>
</feature>
<keyword evidence="3" id="KW-1185">Reference proteome</keyword>
<dbReference type="InterPro" id="IPR011989">
    <property type="entry name" value="ARM-like"/>
</dbReference>
<evidence type="ECO:0000256" key="1">
    <source>
        <dbReference type="SAM" id="MobiDB-lite"/>
    </source>
</evidence>
<feature type="compositionally biased region" description="Basic and acidic residues" evidence="1">
    <location>
        <begin position="141"/>
        <end position="179"/>
    </location>
</feature>
<dbReference type="AlphaFoldDB" id="A0A1A9VEG9"/>
<dbReference type="Gene3D" id="1.25.10.10">
    <property type="entry name" value="Leucine-rich Repeat Variant"/>
    <property type="match status" value="1"/>
</dbReference>
<dbReference type="PANTHER" id="PTHR14418">
    <property type="entry name" value="CONDENSIN COMPLEX SUBUNIT 3-RELATED"/>
    <property type="match status" value="1"/>
</dbReference>
<reference evidence="2" key="1">
    <citation type="submission" date="2020-05" db="UniProtKB">
        <authorList>
            <consortium name="EnsemblMetazoa"/>
        </authorList>
    </citation>
    <scope>IDENTIFICATION</scope>
    <source>
        <strain evidence="2">TTRI</strain>
    </source>
</reference>
<dbReference type="InterPro" id="IPR027165">
    <property type="entry name" value="CND3"/>
</dbReference>
<feature type="compositionally biased region" description="Polar residues" evidence="1">
    <location>
        <begin position="290"/>
        <end position="303"/>
    </location>
</feature>
<proteinExistence type="predicted"/>
<dbReference type="GO" id="GO:0000796">
    <property type="term" value="C:condensin complex"/>
    <property type="evidence" value="ECO:0007669"/>
    <property type="project" value="InterPro"/>
</dbReference>
<dbReference type="GO" id="GO:0007076">
    <property type="term" value="P:mitotic chromosome condensation"/>
    <property type="evidence" value="ECO:0007669"/>
    <property type="project" value="InterPro"/>
</dbReference>
<dbReference type="GO" id="GO:0005737">
    <property type="term" value="C:cytoplasm"/>
    <property type="evidence" value="ECO:0007669"/>
    <property type="project" value="TreeGrafter"/>
</dbReference>
<dbReference type="GO" id="GO:0000793">
    <property type="term" value="C:condensed chromosome"/>
    <property type="evidence" value="ECO:0007669"/>
    <property type="project" value="TreeGrafter"/>
</dbReference>
<accession>A0A1A9VEG9</accession>
<dbReference type="EnsemblMetazoa" id="GAUT034795-RA">
    <property type="protein sequence ID" value="GAUT034795-PA"/>
    <property type="gene ID" value="GAUT034795"/>
</dbReference>
<dbReference type="STRING" id="7395.A0A1A9VEG9"/>
<feature type="compositionally biased region" description="Basic and acidic residues" evidence="1">
    <location>
        <begin position="33"/>
        <end position="59"/>
    </location>
</feature>
<dbReference type="SUPFAM" id="SSF48371">
    <property type="entry name" value="ARM repeat"/>
    <property type="match status" value="1"/>
</dbReference>
<organism evidence="2 3">
    <name type="scientific">Glossina austeni</name>
    <name type="common">Savannah tsetse fly</name>
    <dbReference type="NCBI Taxonomy" id="7395"/>
    <lineage>
        <taxon>Eukaryota</taxon>
        <taxon>Metazoa</taxon>
        <taxon>Ecdysozoa</taxon>
        <taxon>Arthropoda</taxon>
        <taxon>Hexapoda</taxon>
        <taxon>Insecta</taxon>
        <taxon>Pterygota</taxon>
        <taxon>Neoptera</taxon>
        <taxon>Endopterygota</taxon>
        <taxon>Diptera</taxon>
        <taxon>Brachycera</taxon>
        <taxon>Muscomorpha</taxon>
        <taxon>Hippoboscoidea</taxon>
        <taxon>Glossinidae</taxon>
        <taxon>Glossina</taxon>
    </lineage>
</organism>
<feature type="region of interest" description="Disordered" evidence="1">
    <location>
        <begin position="1"/>
        <end position="218"/>
    </location>
</feature>
<name>A0A1A9VEG9_GLOAU</name>